<organism evidence="1 2">
    <name type="scientific">Flavobacterium arundinis</name>
    <dbReference type="NCBI Taxonomy" id="3139143"/>
    <lineage>
        <taxon>Bacteria</taxon>
        <taxon>Pseudomonadati</taxon>
        <taxon>Bacteroidota</taxon>
        <taxon>Flavobacteriia</taxon>
        <taxon>Flavobacteriales</taxon>
        <taxon>Flavobacteriaceae</taxon>
        <taxon>Flavobacterium</taxon>
    </lineage>
</organism>
<keyword evidence="2" id="KW-1185">Reference proteome</keyword>
<gene>
    <name evidence="1" type="ORF">AAEO56_12025</name>
</gene>
<accession>A0ABU9HXW0</accession>
<protein>
    <recommendedName>
        <fullName evidence="3">Alpha-L-rhamnosidase six-hairpin glycosidase domain-containing protein</fullName>
    </recommendedName>
</protein>
<dbReference type="RefSeq" id="WP_341697310.1">
    <property type="nucleotide sequence ID" value="NZ_JBBYHR010000006.1"/>
</dbReference>
<dbReference type="EMBL" id="JBBYHR010000006">
    <property type="protein sequence ID" value="MEL1244995.1"/>
    <property type="molecule type" value="Genomic_DNA"/>
</dbReference>
<evidence type="ECO:0000313" key="1">
    <source>
        <dbReference type="EMBL" id="MEL1244995.1"/>
    </source>
</evidence>
<sequence>MNKVSCYAATAKSDIAGSASLFEKQFSGYSMRLHNTGDSLWIVVHWPNNAQVAFRAAFALNSKFDLAELKENDEKLNVRLSSGLGNYTVEIDFPNGEFPVLHYTTAFKANVPILLPYSPKDIIPLTQNGQTINTFGKIHASQVGTRSGLVFASMTSPAQLSMFYLQNLTAMSEFCDVTQTSLGETVGGAWPEMGFNLPAVTENPLPDDKFYTVSDAYIVVSEDVPDNDIEIATQYLNYLAALYQIMPKPDTKYRDWPQISRKALRDLTLNKGCWEYAGGHAHLNAYLCDYKTPPEIMVQLAVLTAITEHSKWTGVAYEVIKEIAEGVPAFYDDKLKTISRWLPSKRGEFDESEEQKSAMVMDSWYLHHPLMNLSKLALNGNKDAEELLLKSLDYAIKWQSILIINGPYSIKWIRWRSSKKKRQKAKVAKKMSPEDMHT</sequence>
<evidence type="ECO:0000313" key="2">
    <source>
        <dbReference type="Proteomes" id="UP001464555"/>
    </source>
</evidence>
<proteinExistence type="predicted"/>
<name>A0ABU9HXW0_9FLAO</name>
<reference evidence="1 2" key="1">
    <citation type="submission" date="2024-04" db="EMBL/GenBank/DDBJ databases">
        <title>Flavobacterium sp. DGU11 16S ribosomal RNA gene Genome sequencing and assembly.</title>
        <authorList>
            <person name="Park S."/>
        </authorList>
    </citation>
    <scope>NUCLEOTIDE SEQUENCE [LARGE SCALE GENOMIC DNA]</scope>
    <source>
        <strain evidence="1 2">DGU11</strain>
    </source>
</reference>
<dbReference type="Proteomes" id="UP001464555">
    <property type="component" value="Unassembled WGS sequence"/>
</dbReference>
<evidence type="ECO:0008006" key="3">
    <source>
        <dbReference type="Google" id="ProtNLM"/>
    </source>
</evidence>
<comment type="caution">
    <text evidence="1">The sequence shown here is derived from an EMBL/GenBank/DDBJ whole genome shotgun (WGS) entry which is preliminary data.</text>
</comment>